<accession>A0A7C4QLW8</accession>
<evidence type="ECO:0000313" key="1">
    <source>
        <dbReference type="EMBL" id="HGT37804.1"/>
    </source>
</evidence>
<organism evidence="1">
    <name type="scientific">Schlesneria paludicola</name>
    <dbReference type="NCBI Taxonomy" id="360056"/>
    <lineage>
        <taxon>Bacteria</taxon>
        <taxon>Pseudomonadati</taxon>
        <taxon>Planctomycetota</taxon>
        <taxon>Planctomycetia</taxon>
        <taxon>Planctomycetales</taxon>
        <taxon>Planctomycetaceae</taxon>
        <taxon>Schlesneria</taxon>
    </lineage>
</organism>
<reference evidence="1" key="1">
    <citation type="journal article" date="2020" name="mSystems">
        <title>Genome- and Community-Level Interaction Insights into Carbon Utilization and Element Cycling Functions of Hydrothermarchaeota in Hydrothermal Sediment.</title>
        <authorList>
            <person name="Zhou Z."/>
            <person name="Liu Y."/>
            <person name="Xu W."/>
            <person name="Pan J."/>
            <person name="Luo Z.H."/>
            <person name="Li M."/>
        </authorList>
    </citation>
    <scope>NUCLEOTIDE SEQUENCE [LARGE SCALE GENOMIC DNA]</scope>
    <source>
        <strain evidence="1">SpSt-508</strain>
    </source>
</reference>
<gene>
    <name evidence="1" type="ORF">ENS64_00825</name>
</gene>
<dbReference type="AlphaFoldDB" id="A0A7C4QLW8"/>
<comment type="caution">
    <text evidence="1">The sequence shown here is derived from an EMBL/GenBank/DDBJ whole genome shotgun (WGS) entry which is preliminary data.</text>
</comment>
<sequence length="106" mass="12034">MHDFELEQLRRNPAWRNTLKTYWELQTQARQTIPEFDGWVPRVTEVPKVDPALLSNVHGRLIAFGFLKFDLSNREVGMRYQLSPLGRHAIGAASAEDAAELADSVA</sequence>
<dbReference type="EMBL" id="DSVQ01000003">
    <property type="protein sequence ID" value="HGT37804.1"/>
    <property type="molecule type" value="Genomic_DNA"/>
</dbReference>
<protein>
    <recommendedName>
        <fullName evidence="2">Transcriptional regulator</fullName>
    </recommendedName>
</protein>
<evidence type="ECO:0008006" key="2">
    <source>
        <dbReference type="Google" id="ProtNLM"/>
    </source>
</evidence>
<name>A0A7C4QLW8_9PLAN</name>
<proteinExistence type="predicted"/>